<protein>
    <submittedName>
        <fullName evidence="1">Uncharacterized protein</fullName>
    </submittedName>
</protein>
<dbReference type="GeneID" id="28340469"/>
<dbReference type="RefSeq" id="YP_009268857.1">
    <property type="nucleotide sequence ID" value="NC_030656.1"/>
</dbReference>
<keyword evidence="2" id="KW-1185">Reference proteome</keyword>
<reference evidence="1 2" key="1">
    <citation type="journal article" date="2016" name="J. Gen. Virol.">
        <title>Genomic characterization of a novel poxvirus from a flying fox: evidence for a new genus?</title>
        <authorList>
            <person name="O'Dea M.A."/>
            <person name="Tu S.L."/>
            <person name="Pang S."/>
            <person name="De Ridder T."/>
            <person name="Jackson B."/>
            <person name="Upton C."/>
        </authorList>
    </citation>
    <scope>NUCLEOTIDE SEQUENCE [LARGE SCALE GENOMIC DNA]</scope>
    <source>
        <strain evidence="1 2">Australia</strain>
    </source>
</reference>
<gene>
    <name evidence="1" type="ORF">PTPV-Aus-142</name>
</gene>
<accession>A0A1B1MRI0</accession>
<dbReference type="KEGG" id="vg:28340469"/>
<dbReference type="EMBL" id="KU980965">
    <property type="protein sequence ID" value="ANS71226.1"/>
    <property type="molecule type" value="Genomic_DNA"/>
</dbReference>
<organism evidence="1 2">
    <name type="scientific">Pteropox virus</name>
    <dbReference type="NCBI Taxonomy" id="1873698"/>
    <lineage>
        <taxon>Viruses</taxon>
        <taxon>Varidnaviria</taxon>
        <taxon>Bamfordvirae</taxon>
        <taxon>Nucleocytoviricota</taxon>
        <taxon>Pokkesviricetes</taxon>
        <taxon>Chitovirales</taxon>
        <taxon>Poxviridae</taxon>
        <taxon>Chordopoxvirinae</taxon>
        <taxon>Pteropopoxvirus</taxon>
        <taxon>Pteropopoxvirus pteropox</taxon>
    </lineage>
</organism>
<sequence>MAGHLSLTLISCVLFHCVTYVSLVKTEDRMHSSVCVVSYPSDISNSLTVRVQAKLLAVNSFDFIYWKECGSLTNPKECTFPNDNKCAGKIFRENNRGYYTTAFTYHHSLTSDLTIFDVDNAAPVYVARYIGFDGIVEHVIDVLQILNERGSVVDCVEETSETFWLYEHLKREKRTEL</sequence>
<proteinExistence type="predicted"/>
<dbReference type="Proteomes" id="UP000203626">
    <property type="component" value="Segment"/>
</dbReference>
<evidence type="ECO:0000313" key="2">
    <source>
        <dbReference type="Proteomes" id="UP000203626"/>
    </source>
</evidence>
<evidence type="ECO:0000313" key="1">
    <source>
        <dbReference type="EMBL" id="ANS71226.1"/>
    </source>
</evidence>
<name>A0A1B1MRI0_9POXV</name>